<reference evidence="2" key="1">
    <citation type="journal article" date="2020" name="mSystems">
        <title>Genome- and Community-Level Interaction Insights into Carbon Utilization and Element Cycling Functions of Hydrothermarchaeota in Hydrothermal Sediment.</title>
        <authorList>
            <person name="Zhou Z."/>
            <person name="Liu Y."/>
            <person name="Xu W."/>
            <person name="Pan J."/>
            <person name="Luo Z.H."/>
            <person name="Li M."/>
        </authorList>
    </citation>
    <scope>NUCLEOTIDE SEQUENCE [LARGE SCALE GENOMIC DNA]</scope>
    <source>
        <strain evidence="3">SpSt-1073</strain>
        <strain evidence="2">SpSt-613</strain>
        <strain evidence="1">SpSt-669</strain>
    </source>
</reference>
<dbReference type="AlphaFoldDB" id="A0A7C4I395"/>
<name>A0A7C4I395_CALS0</name>
<sequence>MPKMFSKTRALETILRVGEMLANVADEKGLREMVVGRGELRMLLNRENRRGKSLLTLAIQRFAASQMFTTPRWTLEVADPVKPLLIYRKR</sequence>
<organism evidence="2">
    <name type="scientific">Caldiarchaeum subterraneum</name>
    <dbReference type="NCBI Taxonomy" id="311458"/>
    <lineage>
        <taxon>Archaea</taxon>
        <taxon>Nitrososphaerota</taxon>
        <taxon>Candidatus Caldarchaeales</taxon>
        <taxon>Candidatus Caldarchaeaceae</taxon>
        <taxon>Candidatus Caldarchaeum</taxon>
    </lineage>
</organism>
<evidence type="ECO:0000313" key="2">
    <source>
        <dbReference type="EMBL" id="HGN90193.1"/>
    </source>
</evidence>
<dbReference type="EMBL" id="DTCM01000032">
    <property type="protein sequence ID" value="HGL40566.1"/>
    <property type="molecule type" value="Genomic_DNA"/>
</dbReference>
<gene>
    <name evidence="3" type="ORF">ENM30_01255</name>
    <name evidence="2" type="ORF">ENT82_03570</name>
    <name evidence="1" type="ORF">ENU43_02735</name>
</gene>
<accession>A0A7C4I395</accession>
<comment type="caution">
    <text evidence="2">The sequence shown here is derived from an EMBL/GenBank/DDBJ whole genome shotgun (WGS) entry which is preliminary data.</text>
</comment>
<dbReference type="EMBL" id="DRXG01000022">
    <property type="protein sequence ID" value="HHN51919.1"/>
    <property type="molecule type" value="Genomic_DNA"/>
</dbReference>
<evidence type="ECO:0000313" key="3">
    <source>
        <dbReference type="EMBL" id="HHN51919.1"/>
    </source>
</evidence>
<evidence type="ECO:0000313" key="1">
    <source>
        <dbReference type="EMBL" id="HGL40566.1"/>
    </source>
</evidence>
<protein>
    <submittedName>
        <fullName evidence="2">Uncharacterized protein</fullName>
    </submittedName>
</protein>
<proteinExistence type="predicted"/>
<dbReference type="EMBL" id="DTAD01000034">
    <property type="protein sequence ID" value="HGN90193.1"/>
    <property type="molecule type" value="Genomic_DNA"/>
</dbReference>